<protein>
    <submittedName>
        <fullName evidence="2">Putative secreted protein</fullName>
    </submittedName>
</protein>
<reference evidence="2" key="1">
    <citation type="submission" date="2018-01" db="EMBL/GenBank/DDBJ databases">
        <title>An insight into the sialome of Amazonian anophelines.</title>
        <authorList>
            <person name="Ribeiro J.M."/>
            <person name="Scarpassa V."/>
            <person name="Calvo E."/>
        </authorList>
    </citation>
    <scope>NUCLEOTIDE SEQUENCE</scope>
    <source>
        <tissue evidence="2">Salivary glands</tissue>
    </source>
</reference>
<evidence type="ECO:0000313" key="2">
    <source>
        <dbReference type="EMBL" id="MBW62366.1"/>
    </source>
</evidence>
<organism evidence="2">
    <name type="scientific">Anopheles marajoara</name>
    <dbReference type="NCBI Taxonomy" id="58244"/>
    <lineage>
        <taxon>Eukaryota</taxon>
        <taxon>Metazoa</taxon>
        <taxon>Ecdysozoa</taxon>
        <taxon>Arthropoda</taxon>
        <taxon>Hexapoda</taxon>
        <taxon>Insecta</taxon>
        <taxon>Pterygota</taxon>
        <taxon>Neoptera</taxon>
        <taxon>Endopterygota</taxon>
        <taxon>Diptera</taxon>
        <taxon>Nematocera</taxon>
        <taxon>Culicoidea</taxon>
        <taxon>Culicidae</taxon>
        <taxon>Anophelinae</taxon>
        <taxon>Anopheles</taxon>
    </lineage>
</organism>
<dbReference type="AlphaFoldDB" id="A0A2M4CAH8"/>
<keyword evidence="1" id="KW-0732">Signal</keyword>
<name>A0A2M4CAH8_9DIPT</name>
<feature type="chain" id="PRO_5014915115" evidence="1">
    <location>
        <begin position="23"/>
        <end position="85"/>
    </location>
</feature>
<feature type="signal peptide" evidence="1">
    <location>
        <begin position="1"/>
        <end position="22"/>
    </location>
</feature>
<proteinExistence type="predicted"/>
<accession>A0A2M4CAH8</accession>
<evidence type="ECO:0000256" key="1">
    <source>
        <dbReference type="SAM" id="SignalP"/>
    </source>
</evidence>
<dbReference type="EMBL" id="GGFJ01013225">
    <property type="protein sequence ID" value="MBW62366.1"/>
    <property type="molecule type" value="Transcribed_RNA"/>
</dbReference>
<sequence length="85" mass="9392">MNRRRLRAVSLFDLLLLRRGTSFWSLGGTHVTLTTCQTLTAGRTAFCDTRSAANESIKIYQHSPAVGWTARGVSPFSTTKTVQSM</sequence>